<gene>
    <name evidence="2" type="ORF">AVDCRST_MAG13-2052</name>
</gene>
<organism evidence="2">
    <name type="scientific">uncultured Solirubrobacteraceae bacterium</name>
    <dbReference type="NCBI Taxonomy" id="1162706"/>
    <lineage>
        <taxon>Bacteria</taxon>
        <taxon>Bacillati</taxon>
        <taxon>Actinomycetota</taxon>
        <taxon>Thermoleophilia</taxon>
        <taxon>Solirubrobacterales</taxon>
        <taxon>Solirubrobacteraceae</taxon>
        <taxon>environmental samples</taxon>
    </lineage>
</organism>
<dbReference type="InterPro" id="IPR029058">
    <property type="entry name" value="AB_hydrolase_fold"/>
</dbReference>
<sequence length="273" mass="29540">MPSIDVNGTTLHYTDDGPRTGLGVVLSHGLYFDHRMFDAQVHDLAQEYRVVRYDHRGQGASARAPREELDMDTLAEDAAALIQALELPLPTFVGAGMGGFVALRLATRHPELVAAAVVSGSTADAEEDVAAYDALLEKMAQGGVEPVLDALTRRLLGDRTIAERPELTAQVRERLAGLGPEIADPAWQVAHRAPVLDELDGVRVPVLILAGGEDRADPPAESQEMARRIRMVSLEILDGVGHTVFLEDPERATKHLRNHLIALASAARPPDLR</sequence>
<proteinExistence type="predicted"/>
<keyword evidence="2" id="KW-0378">Hydrolase</keyword>
<dbReference type="InterPro" id="IPR050266">
    <property type="entry name" value="AB_hydrolase_sf"/>
</dbReference>
<protein>
    <submittedName>
        <fullName evidence="2">Beta-ketoadipate enol-lactone hydrolase</fullName>
        <ecNumber evidence="2">3.1.1.24</ecNumber>
    </submittedName>
</protein>
<dbReference type="EMBL" id="CADCVO010000327">
    <property type="protein sequence ID" value="CAA9497294.1"/>
    <property type="molecule type" value="Genomic_DNA"/>
</dbReference>
<dbReference type="GO" id="GO:0047570">
    <property type="term" value="F:3-oxoadipate enol-lactonase activity"/>
    <property type="evidence" value="ECO:0007669"/>
    <property type="project" value="UniProtKB-EC"/>
</dbReference>
<dbReference type="Gene3D" id="3.40.50.1820">
    <property type="entry name" value="alpha/beta hydrolase"/>
    <property type="match status" value="1"/>
</dbReference>
<reference evidence="2" key="1">
    <citation type="submission" date="2020-02" db="EMBL/GenBank/DDBJ databases">
        <authorList>
            <person name="Meier V. D."/>
        </authorList>
    </citation>
    <scope>NUCLEOTIDE SEQUENCE</scope>
    <source>
        <strain evidence="2">AVDCRST_MAG13</strain>
    </source>
</reference>
<accession>A0A6J4SMB3</accession>
<dbReference type="PRINTS" id="PR00111">
    <property type="entry name" value="ABHYDROLASE"/>
</dbReference>
<dbReference type="PANTHER" id="PTHR43798">
    <property type="entry name" value="MONOACYLGLYCEROL LIPASE"/>
    <property type="match status" value="1"/>
</dbReference>
<name>A0A6J4SMB3_9ACTN</name>
<dbReference type="PANTHER" id="PTHR43798:SF33">
    <property type="entry name" value="HYDROLASE, PUTATIVE (AFU_ORTHOLOGUE AFUA_2G14860)-RELATED"/>
    <property type="match status" value="1"/>
</dbReference>
<dbReference type="Pfam" id="PF00561">
    <property type="entry name" value="Abhydrolase_1"/>
    <property type="match status" value="1"/>
</dbReference>
<evidence type="ECO:0000259" key="1">
    <source>
        <dbReference type="Pfam" id="PF00561"/>
    </source>
</evidence>
<dbReference type="SUPFAM" id="SSF53474">
    <property type="entry name" value="alpha/beta-Hydrolases"/>
    <property type="match status" value="1"/>
</dbReference>
<dbReference type="EC" id="3.1.1.24" evidence="2"/>
<evidence type="ECO:0000313" key="2">
    <source>
        <dbReference type="EMBL" id="CAA9497294.1"/>
    </source>
</evidence>
<dbReference type="InterPro" id="IPR000073">
    <property type="entry name" value="AB_hydrolase_1"/>
</dbReference>
<dbReference type="AlphaFoldDB" id="A0A6J4SMB3"/>
<dbReference type="GO" id="GO:0016020">
    <property type="term" value="C:membrane"/>
    <property type="evidence" value="ECO:0007669"/>
    <property type="project" value="TreeGrafter"/>
</dbReference>
<feature type="domain" description="AB hydrolase-1" evidence="1">
    <location>
        <begin position="24"/>
        <end position="249"/>
    </location>
</feature>